<gene>
    <name evidence="1" type="ORF">GPJ59_22585</name>
</gene>
<evidence type="ECO:0000313" key="1">
    <source>
        <dbReference type="EMBL" id="MBW5484587.1"/>
    </source>
</evidence>
<evidence type="ECO:0000313" key="2">
    <source>
        <dbReference type="Proteomes" id="UP000812013"/>
    </source>
</evidence>
<dbReference type="Gene3D" id="3.30.460.10">
    <property type="entry name" value="Beta Polymerase, domain 2"/>
    <property type="match status" value="1"/>
</dbReference>
<organism evidence="1 2">
    <name type="scientific">Streptomyces bambusae</name>
    <dbReference type="NCBI Taxonomy" id="1550616"/>
    <lineage>
        <taxon>Bacteria</taxon>
        <taxon>Bacillati</taxon>
        <taxon>Actinomycetota</taxon>
        <taxon>Actinomycetes</taxon>
        <taxon>Kitasatosporales</taxon>
        <taxon>Streptomycetaceae</taxon>
        <taxon>Streptomyces</taxon>
    </lineage>
</organism>
<reference evidence="1 2" key="1">
    <citation type="submission" date="2019-12" db="EMBL/GenBank/DDBJ databases">
        <title>Genome sequence of Streptomyces bambusae.</title>
        <authorList>
            <person name="Bansal K."/>
            <person name="Choksket S."/>
            <person name="Korpole S."/>
            <person name="Patil P.B."/>
        </authorList>
    </citation>
    <scope>NUCLEOTIDE SEQUENCE [LARGE SCALE GENOMIC DNA]</scope>
    <source>
        <strain evidence="1 2">SK60</strain>
    </source>
</reference>
<dbReference type="SUPFAM" id="SSF81301">
    <property type="entry name" value="Nucleotidyltransferase"/>
    <property type="match status" value="1"/>
</dbReference>
<protein>
    <submittedName>
        <fullName evidence="1">GrpB family protein</fullName>
    </submittedName>
</protein>
<dbReference type="Pfam" id="PF04229">
    <property type="entry name" value="GrpB"/>
    <property type="match status" value="1"/>
</dbReference>
<keyword evidence="2" id="KW-1185">Reference proteome</keyword>
<accession>A0ABS6ZA25</accession>
<dbReference type="RefSeq" id="WP_219669151.1">
    <property type="nucleotide sequence ID" value="NZ_WTFF01000176.1"/>
</dbReference>
<dbReference type="Proteomes" id="UP000812013">
    <property type="component" value="Unassembled WGS sequence"/>
</dbReference>
<dbReference type="InterPro" id="IPR043519">
    <property type="entry name" value="NT_sf"/>
</dbReference>
<comment type="caution">
    <text evidence="1">The sequence shown here is derived from an EMBL/GenBank/DDBJ whole genome shotgun (WGS) entry which is preliminary data.</text>
</comment>
<dbReference type="InterPro" id="IPR007344">
    <property type="entry name" value="GrpB/CoaE"/>
</dbReference>
<dbReference type="PANTHER" id="PTHR34822">
    <property type="entry name" value="GRPB DOMAIN PROTEIN (AFU_ORTHOLOGUE AFUA_1G01530)"/>
    <property type="match status" value="1"/>
</dbReference>
<sequence>MGHTGHSPIEIAAYDPAWPARADTAMAELRAALPGVLTAIEHIGSTAVPGLAAKPVIDLMAAADDLGAVETREAALARLGYRRHRNALTDRLLYVREADGRRTHILHVVTTESWPTRNQRILRDHLRAHPRDAARYAELKRALAAAGTAPGDYARAKTELIQELTDRARARLGLPSVPVWEKEG</sequence>
<dbReference type="PANTHER" id="PTHR34822:SF1">
    <property type="entry name" value="GRPB FAMILY PROTEIN"/>
    <property type="match status" value="1"/>
</dbReference>
<name>A0ABS6ZA25_9ACTN</name>
<dbReference type="EMBL" id="WTFF01000176">
    <property type="protein sequence ID" value="MBW5484587.1"/>
    <property type="molecule type" value="Genomic_DNA"/>
</dbReference>
<proteinExistence type="predicted"/>